<reference evidence="2" key="1">
    <citation type="submission" date="2021-05" db="EMBL/GenBank/DDBJ databases">
        <title>Complete genome sequence of the cellulolytic planctomycete Telmatocola sphagniphila SP2T and characterization of the first cellulase from planctomycetes.</title>
        <authorList>
            <person name="Rakitin A.L."/>
            <person name="Beletsky A.V."/>
            <person name="Naumoff D.G."/>
            <person name="Kulichevskaya I.S."/>
            <person name="Mardanov A.V."/>
            <person name="Ravin N.V."/>
            <person name="Dedysh S.N."/>
        </authorList>
    </citation>
    <scope>NUCLEOTIDE SEQUENCE</scope>
    <source>
        <strain evidence="2">SP2T</strain>
    </source>
</reference>
<dbReference type="RefSeq" id="WP_213494562.1">
    <property type="nucleotide sequence ID" value="NZ_CP074694.1"/>
</dbReference>
<dbReference type="PROSITE" id="PS50914">
    <property type="entry name" value="BON"/>
    <property type="match status" value="1"/>
</dbReference>
<name>A0A8E6EWK7_9BACT</name>
<dbReference type="InterPro" id="IPR007055">
    <property type="entry name" value="BON_dom"/>
</dbReference>
<gene>
    <name evidence="2" type="ORF">KIH39_17720</name>
</gene>
<dbReference type="AlphaFoldDB" id="A0A8E6EWK7"/>
<evidence type="ECO:0000259" key="1">
    <source>
        <dbReference type="PROSITE" id="PS50914"/>
    </source>
</evidence>
<proteinExistence type="predicted"/>
<sequence length="125" mass="13849">MKNCWPLLALLFCAGCNRNDVEIVIKIGSIVSERTNAVLEKTPRLNNPLQAKLSKKERVKIRLESEKALANCNFEVFETERGVRIKGEVPDEACKSTALDLSRGTVGVEEVEDELTVVSKSSDSK</sequence>
<accession>A0A8E6EWK7</accession>
<protein>
    <submittedName>
        <fullName evidence="2">BON domain-containing protein</fullName>
    </submittedName>
</protein>
<dbReference type="Pfam" id="PF04972">
    <property type="entry name" value="BON"/>
    <property type="match status" value="1"/>
</dbReference>
<keyword evidence="3" id="KW-1185">Reference proteome</keyword>
<organism evidence="2 3">
    <name type="scientific">Telmatocola sphagniphila</name>
    <dbReference type="NCBI Taxonomy" id="1123043"/>
    <lineage>
        <taxon>Bacteria</taxon>
        <taxon>Pseudomonadati</taxon>
        <taxon>Planctomycetota</taxon>
        <taxon>Planctomycetia</taxon>
        <taxon>Gemmatales</taxon>
        <taxon>Gemmataceae</taxon>
    </lineage>
</organism>
<dbReference type="Proteomes" id="UP000676194">
    <property type="component" value="Chromosome"/>
</dbReference>
<dbReference type="KEGG" id="tsph:KIH39_17720"/>
<evidence type="ECO:0000313" key="2">
    <source>
        <dbReference type="EMBL" id="QVL30683.1"/>
    </source>
</evidence>
<dbReference type="EMBL" id="CP074694">
    <property type="protein sequence ID" value="QVL30683.1"/>
    <property type="molecule type" value="Genomic_DNA"/>
</dbReference>
<evidence type="ECO:0000313" key="3">
    <source>
        <dbReference type="Proteomes" id="UP000676194"/>
    </source>
</evidence>
<feature type="domain" description="BON" evidence="1">
    <location>
        <begin position="51"/>
        <end position="119"/>
    </location>
</feature>